<name>A0A1W1WDW0_SULTA</name>
<evidence type="ECO:0000259" key="1">
    <source>
        <dbReference type="PROSITE" id="PS50943"/>
    </source>
</evidence>
<evidence type="ECO:0000313" key="3">
    <source>
        <dbReference type="Proteomes" id="UP000192660"/>
    </source>
</evidence>
<dbReference type="InterPro" id="IPR019734">
    <property type="entry name" value="TPR_rpt"/>
</dbReference>
<dbReference type="InterPro" id="IPR010982">
    <property type="entry name" value="Lambda_DNA-bd_dom_sf"/>
</dbReference>
<dbReference type="InterPro" id="IPR001387">
    <property type="entry name" value="Cro/C1-type_HTH"/>
</dbReference>
<reference evidence="3" key="1">
    <citation type="submission" date="2017-04" db="EMBL/GenBank/DDBJ databases">
        <authorList>
            <person name="Varghese N."/>
            <person name="Submissions S."/>
        </authorList>
    </citation>
    <scope>NUCLEOTIDE SEQUENCE [LARGE SCALE GENOMIC DNA]</scope>
    <source>
        <strain evidence="3">DSM 9293</strain>
    </source>
</reference>
<dbReference type="InterPro" id="IPR011990">
    <property type="entry name" value="TPR-like_helical_dom_sf"/>
</dbReference>
<dbReference type="STRING" id="28034.BFX07_01210"/>
<dbReference type="Gene3D" id="1.10.260.40">
    <property type="entry name" value="lambda repressor-like DNA-binding domains"/>
    <property type="match status" value="1"/>
</dbReference>
<dbReference type="SUPFAM" id="SSF48452">
    <property type="entry name" value="TPR-like"/>
    <property type="match status" value="2"/>
</dbReference>
<protein>
    <recommendedName>
        <fullName evidence="1">HTH cro/C1-type domain-containing protein</fullName>
    </recommendedName>
</protein>
<accession>A0A1W1WDW0</accession>
<dbReference type="OrthoDB" id="2081222at2"/>
<dbReference type="Proteomes" id="UP000192660">
    <property type="component" value="Unassembled WGS sequence"/>
</dbReference>
<dbReference type="AlphaFoldDB" id="A0A1W1WDW0"/>
<organism evidence="2 3">
    <name type="scientific">Sulfobacillus thermosulfidooxidans (strain DSM 9293 / VKM B-1269 / AT-1)</name>
    <dbReference type="NCBI Taxonomy" id="929705"/>
    <lineage>
        <taxon>Bacteria</taxon>
        <taxon>Bacillati</taxon>
        <taxon>Bacillota</taxon>
        <taxon>Clostridia</taxon>
        <taxon>Eubacteriales</taxon>
        <taxon>Clostridiales Family XVII. Incertae Sedis</taxon>
        <taxon>Sulfobacillus</taxon>
    </lineage>
</organism>
<gene>
    <name evidence="2" type="ORF">SAMN00768000_1636</name>
</gene>
<dbReference type="RefSeq" id="WP_084661237.1">
    <property type="nucleotide sequence ID" value="NZ_FWWY01000001.1"/>
</dbReference>
<proteinExistence type="predicted"/>
<dbReference type="PROSITE" id="PS50943">
    <property type="entry name" value="HTH_CROC1"/>
    <property type="match status" value="1"/>
</dbReference>
<dbReference type="EMBL" id="FWWY01000001">
    <property type="protein sequence ID" value="SMC04405.1"/>
    <property type="molecule type" value="Genomic_DNA"/>
</dbReference>
<dbReference type="CDD" id="cd00093">
    <property type="entry name" value="HTH_XRE"/>
    <property type="match status" value="1"/>
</dbReference>
<feature type="domain" description="HTH cro/C1-type" evidence="1">
    <location>
        <begin position="20"/>
        <end position="73"/>
    </location>
</feature>
<sequence>MSVVEDVKIRPASLTVGDRIRNLRLMQGLSVEALATPGLPVSVIELIETNQCVPPDDWIRHFAHVLGVDMSALICPPKVALRQAAQALCEAGHDAVIKGRHEDAAEILSQAYQFTRAYHWHDLLASIGPDLSQVLQLTGQVSQAADFGLHILLSLPAHVDTKDRRHTLIRTGNALYQMNHFAMAAVLYDQVISEADGDERIVMKMLLNTGLCYLNMGQFHQAYHTFEQCWDIAKQLNEPYWLAWTHIDLAACDLMQHEAMPRTREHLEKAEEFALAAHDQAAYAAVIHDRGEYYLYQKQWKKAETCLIDALGYLRDDSASYAFILDDLAELYIHRRYWRKAQKIIQRMLKISRFIHNERIKGLAHRRQMQWHLSRQQKDEAQEYFYRALSVFNQIGHQLEVQQTLALWSQSP</sequence>
<evidence type="ECO:0000313" key="2">
    <source>
        <dbReference type="EMBL" id="SMC04405.1"/>
    </source>
</evidence>
<dbReference type="SMART" id="SM00530">
    <property type="entry name" value="HTH_XRE"/>
    <property type="match status" value="1"/>
</dbReference>
<dbReference type="SUPFAM" id="SSF47413">
    <property type="entry name" value="lambda repressor-like DNA-binding domains"/>
    <property type="match status" value="1"/>
</dbReference>
<dbReference type="Gene3D" id="1.25.40.10">
    <property type="entry name" value="Tetratricopeptide repeat domain"/>
    <property type="match status" value="2"/>
</dbReference>
<dbReference type="GO" id="GO:0003677">
    <property type="term" value="F:DNA binding"/>
    <property type="evidence" value="ECO:0007669"/>
    <property type="project" value="InterPro"/>
</dbReference>
<dbReference type="SMART" id="SM00028">
    <property type="entry name" value="TPR"/>
    <property type="match status" value="5"/>
</dbReference>
<keyword evidence="3" id="KW-1185">Reference proteome</keyword>